<protein>
    <submittedName>
        <fullName evidence="5">Oxygenase</fullName>
    </submittedName>
</protein>
<dbReference type="PRINTS" id="PR00420">
    <property type="entry name" value="RNGMNOXGNASE"/>
</dbReference>
<evidence type="ECO:0000313" key="5">
    <source>
        <dbReference type="EMBL" id="GIG94437.1"/>
    </source>
</evidence>
<keyword evidence="2" id="KW-0285">Flavoprotein</keyword>
<dbReference type="PANTHER" id="PTHR43004:SF19">
    <property type="entry name" value="BINDING MONOOXYGENASE, PUTATIVE (JCVI)-RELATED"/>
    <property type="match status" value="1"/>
</dbReference>
<reference evidence="5 6" key="1">
    <citation type="submission" date="2021-01" db="EMBL/GenBank/DDBJ databases">
        <title>Whole genome shotgun sequence of Plantactinospora mayteni NBRC 109088.</title>
        <authorList>
            <person name="Komaki H."/>
            <person name="Tamura T."/>
        </authorList>
    </citation>
    <scope>NUCLEOTIDE SEQUENCE [LARGE SCALE GENOMIC DNA]</scope>
    <source>
        <strain evidence="5 6">NBRC 109088</strain>
    </source>
</reference>
<dbReference type="InterPro" id="IPR050641">
    <property type="entry name" value="RIFMO-like"/>
</dbReference>
<proteinExistence type="predicted"/>
<dbReference type="Proteomes" id="UP000621500">
    <property type="component" value="Unassembled WGS sequence"/>
</dbReference>
<evidence type="ECO:0000259" key="4">
    <source>
        <dbReference type="Pfam" id="PF01494"/>
    </source>
</evidence>
<dbReference type="Gene3D" id="3.50.50.60">
    <property type="entry name" value="FAD/NAD(P)-binding domain"/>
    <property type="match status" value="1"/>
</dbReference>
<gene>
    <name evidence="5" type="ORF">Pma05_10100</name>
</gene>
<organism evidence="5 6">
    <name type="scientific">Plantactinospora mayteni</name>
    <dbReference type="NCBI Taxonomy" id="566021"/>
    <lineage>
        <taxon>Bacteria</taxon>
        <taxon>Bacillati</taxon>
        <taxon>Actinomycetota</taxon>
        <taxon>Actinomycetes</taxon>
        <taxon>Micromonosporales</taxon>
        <taxon>Micromonosporaceae</taxon>
        <taxon>Plantactinospora</taxon>
    </lineage>
</organism>
<dbReference type="Pfam" id="PF01494">
    <property type="entry name" value="FAD_binding_3"/>
    <property type="match status" value="1"/>
</dbReference>
<dbReference type="PANTHER" id="PTHR43004">
    <property type="entry name" value="TRK SYSTEM POTASSIUM UPTAKE PROTEIN"/>
    <property type="match status" value="1"/>
</dbReference>
<evidence type="ECO:0000256" key="1">
    <source>
        <dbReference type="ARBA" id="ARBA00001974"/>
    </source>
</evidence>
<accession>A0ABQ4EI69</accession>
<comment type="caution">
    <text evidence="5">The sequence shown here is derived from an EMBL/GenBank/DDBJ whole genome shotgun (WGS) entry which is preliminary data.</text>
</comment>
<dbReference type="EMBL" id="BONX01000004">
    <property type="protein sequence ID" value="GIG94437.1"/>
    <property type="molecule type" value="Genomic_DNA"/>
</dbReference>
<dbReference type="SUPFAM" id="SSF51905">
    <property type="entry name" value="FAD/NAD(P)-binding domain"/>
    <property type="match status" value="1"/>
</dbReference>
<evidence type="ECO:0000313" key="6">
    <source>
        <dbReference type="Proteomes" id="UP000621500"/>
    </source>
</evidence>
<comment type="cofactor">
    <cofactor evidence="1">
        <name>FAD</name>
        <dbReference type="ChEBI" id="CHEBI:57692"/>
    </cofactor>
</comment>
<dbReference type="InterPro" id="IPR036188">
    <property type="entry name" value="FAD/NAD-bd_sf"/>
</dbReference>
<name>A0ABQ4EI69_9ACTN</name>
<dbReference type="Pfam" id="PF21274">
    <property type="entry name" value="Rng_hyd_C"/>
    <property type="match status" value="1"/>
</dbReference>
<evidence type="ECO:0000256" key="3">
    <source>
        <dbReference type="ARBA" id="ARBA00022827"/>
    </source>
</evidence>
<dbReference type="InterPro" id="IPR002938">
    <property type="entry name" value="FAD-bd"/>
</dbReference>
<keyword evidence="6" id="KW-1185">Reference proteome</keyword>
<evidence type="ECO:0000256" key="2">
    <source>
        <dbReference type="ARBA" id="ARBA00022630"/>
    </source>
</evidence>
<dbReference type="Gene3D" id="3.30.70.2450">
    <property type="match status" value="1"/>
</dbReference>
<feature type="domain" description="FAD-binding" evidence="4">
    <location>
        <begin position="5"/>
        <end position="346"/>
    </location>
</feature>
<keyword evidence="3" id="KW-0274">FAD</keyword>
<dbReference type="Gene3D" id="3.40.30.120">
    <property type="match status" value="1"/>
</dbReference>
<sequence>MTGSADVLVVGAGPAGLALACALRLHDVDVRVIDQAPGAATTSRANLLHARGAEVLDRLGALGDLPDRSAPALVLTTYISGRPAMTIRFGDPGLGTARPALVLPQADIEAALRDRLVELGGTVEWSSTLVDLNQDADGVTAVLDSGETIRAGWLAGCDGAHSTVRKLAGIGFPGAPLTDQWLLADAHADFGLDRAGGHGWAHQDGPLFMMPMPSVDGADNVWRLMAYLPGSTDEKLQEPEIMERFRRLLPKRAGLAGDRLRDAIWTSVYRVHRRLATDYRQGHILLAGDAAHIHSPSGGQGMITGIGDAENLGWKLALVIHGRAKAALLDTYEAERRPLATEVLRTTSTIARLQIGNGPLVRLLTRWVLMPIFRQPAVQRQGTLVASQLNVNYRRGPLAGRIARFSRHPRPGDRVADLSCQRHDGTTTRLHAELGGRWGLLAAGNRAQAWHEEVSARLGDRVVPLAPIDRQGGPNDEVWLIRPDAHLAWRGQSGADGPGRWLDAALQQGRV</sequence>